<organism evidence="2">
    <name type="scientific">mine drainage metagenome</name>
    <dbReference type="NCBI Taxonomy" id="410659"/>
    <lineage>
        <taxon>unclassified sequences</taxon>
        <taxon>metagenomes</taxon>
        <taxon>ecological metagenomes</taxon>
    </lineage>
</organism>
<reference evidence="2" key="2">
    <citation type="journal article" date="2014" name="ISME J.">
        <title>Microbial stratification in low pH oxic and suboxic macroscopic growths along an acid mine drainage.</title>
        <authorList>
            <person name="Mendez-Garcia C."/>
            <person name="Mesa V."/>
            <person name="Sprenger R.R."/>
            <person name="Richter M."/>
            <person name="Diez M.S."/>
            <person name="Solano J."/>
            <person name="Bargiela R."/>
            <person name="Golyshina O.V."/>
            <person name="Manteca A."/>
            <person name="Ramos J.L."/>
            <person name="Gallego J.R."/>
            <person name="Llorente I."/>
            <person name="Martins Dos Santos V.A."/>
            <person name="Jensen O.N."/>
            <person name="Pelaez A.I."/>
            <person name="Sanchez J."/>
            <person name="Ferrer M."/>
        </authorList>
    </citation>
    <scope>NUCLEOTIDE SEQUENCE</scope>
</reference>
<dbReference type="EMBL" id="AUZX01010342">
    <property type="protein sequence ID" value="EQD48280.1"/>
    <property type="molecule type" value="Genomic_DNA"/>
</dbReference>
<evidence type="ECO:0000256" key="1">
    <source>
        <dbReference type="ARBA" id="ARBA00009981"/>
    </source>
</evidence>
<dbReference type="Gene3D" id="3.40.1620.10">
    <property type="entry name" value="YefM-like domain"/>
    <property type="match status" value="1"/>
</dbReference>
<dbReference type="SUPFAM" id="SSF143120">
    <property type="entry name" value="YefM-like"/>
    <property type="match status" value="1"/>
</dbReference>
<name>T1B1Q8_9ZZZZ</name>
<comment type="similarity">
    <text evidence="1">Belongs to the phD/YefM antitoxin family.</text>
</comment>
<gene>
    <name evidence="2" type="ORF">B1A_14101</name>
</gene>
<reference evidence="2" key="1">
    <citation type="submission" date="2013-08" db="EMBL/GenBank/DDBJ databases">
        <authorList>
            <person name="Mendez C."/>
            <person name="Richter M."/>
            <person name="Ferrer M."/>
            <person name="Sanchez J."/>
        </authorList>
    </citation>
    <scope>NUCLEOTIDE SEQUENCE</scope>
</reference>
<dbReference type="AlphaFoldDB" id="T1B1Q8"/>
<proteinExistence type="inferred from homology"/>
<sequence>MTNTGVSMSQFNIAQAKSRFSELVDKALLGEEVVIARDNKALLRLVPIGVSVRRKPGSAKNEVQFIAKDFDAPLQDFADYV</sequence>
<comment type="caution">
    <text evidence="2">The sequence shown here is derived from an EMBL/GenBank/DDBJ whole genome shotgun (WGS) entry which is preliminary data.</text>
</comment>
<evidence type="ECO:0000313" key="2">
    <source>
        <dbReference type="EMBL" id="EQD48280.1"/>
    </source>
</evidence>
<accession>T1B1Q8</accession>
<dbReference type="InterPro" id="IPR036165">
    <property type="entry name" value="YefM-like_sf"/>
</dbReference>
<protein>
    <submittedName>
        <fullName evidence="2">Prevent-host-death family protein</fullName>
    </submittedName>
</protein>